<gene>
    <name evidence="2" type="ORF">LCGC14_2031050</name>
</gene>
<dbReference type="EMBL" id="LAZR01023638">
    <property type="protein sequence ID" value="KKL77824.1"/>
    <property type="molecule type" value="Genomic_DNA"/>
</dbReference>
<evidence type="ECO:0000259" key="1">
    <source>
        <dbReference type="SMART" id="SM00382"/>
    </source>
</evidence>
<dbReference type="InterPro" id="IPR027417">
    <property type="entry name" value="P-loop_NTPase"/>
</dbReference>
<dbReference type="Pfam" id="PF13481">
    <property type="entry name" value="AAA_25"/>
    <property type="match status" value="1"/>
</dbReference>
<comment type="caution">
    <text evidence="2">The sequence shown here is derived from an EMBL/GenBank/DDBJ whole genome shotgun (WGS) entry which is preliminary data.</text>
</comment>
<reference evidence="2" key="1">
    <citation type="journal article" date="2015" name="Nature">
        <title>Complex archaea that bridge the gap between prokaryotes and eukaryotes.</title>
        <authorList>
            <person name="Spang A."/>
            <person name="Saw J.H."/>
            <person name="Jorgensen S.L."/>
            <person name="Zaremba-Niedzwiedzka K."/>
            <person name="Martijn J."/>
            <person name="Lind A.E."/>
            <person name="van Eijk R."/>
            <person name="Schleper C."/>
            <person name="Guy L."/>
            <person name="Ettema T.J."/>
        </authorList>
    </citation>
    <scope>NUCLEOTIDE SEQUENCE</scope>
</reference>
<evidence type="ECO:0000313" key="2">
    <source>
        <dbReference type="EMBL" id="KKL77824.1"/>
    </source>
</evidence>
<accession>A0A0F9EUX2</accession>
<dbReference type="SMART" id="SM00382">
    <property type="entry name" value="AAA"/>
    <property type="match status" value="1"/>
</dbReference>
<dbReference type="AlphaFoldDB" id="A0A0F9EUX2"/>
<name>A0A0F9EUX2_9ZZZZ</name>
<feature type="domain" description="AAA+ ATPase" evidence="1">
    <location>
        <begin position="46"/>
        <end position="209"/>
    </location>
</feature>
<dbReference type="SUPFAM" id="SSF52540">
    <property type="entry name" value="P-loop containing nucleoside triphosphate hydrolases"/>
    <property type="match status" value="1"/>
</dbReference>
<dbReference type="Gene3D" id="3.40.50.300">
    <property type="entry name" value="P-loop containing nucleotide triphosphate hydrolases"/>
    <property type="match status" value="1"/>
</dbReference>
<sequence length="331" mass="36660">KNEAIDVDQIKKVLDEQADDTVDPVSWGEIKDEFNQEWLWSGWVPHGEVTFIVGHQGSGKSAFALYFADCVANGSPLPDGSVVGKTRGVLWVETEGRQAENIRRANGWGLDPTYIHSPSDNLRRVIDLNDPADKALIRSHAMRDDIGLVIIDSLGGSLMNENEASAKVVLQQMGRMAQETNTTFLIIHHLRKPNNQAKGPQRIVLADVRGHSGITQFSPSVIAIDYEGHEMPRFLSPLKMNLVHPPASLSFTIGVMGLAWDETSDNQVQRAVVEELVAWLEDLLAAGPMKTAKIRENLDKAGYDIELLKRAQHYPSFQMVDYGGERCLALS</sequence>
<feature type="non-terminal residue" evidence="2">
    <location>
        <position position="1"/>
    </location>
</feature>
<organism evidence="2">
    <name type="scientific">marine sediment metagenome</name>
    <dbReference type="NCBI Taxonomy" id="412755"/>
    <lineage>
        <taxon>unclassified sequences</taxon>
        <taxon>metagenomes</taxon>
        <taxon>ecological metagenomes</taxon>
    </lineage>
</organism>
<dbReference type="InterPro" id="IPR003593">
    <property type="entry name" value="AAA+_ATPase"/>
</dbReference>
<protein>
    <recommendedName>
        <fullName evidence="1">AAA+ ATPase domain-containing protein</fullName>
    </recommendedName>
</protein>
<proteinExistence type="predicted"/>